<dbReference type="GO" id="GO:0071949">
    <property type="term" value="F:FAD binding"/>
    <property type="evidence" value="ECO:0007669"/>
    <property type="project" value="InterPro"/>
</dbReference>
<feature type="domain" description="FAD-binding" evidence="1">
    <location>
        <begin position="19"/>
        <end position="184"/>
    </location>
</feature>
<dbReference type="PRINTS" id="PR00368">
    <property type="entry name" value="FADPNR"/>
</dbReference>
<name>A0A3N7HQN8_9BURK</name>
<reference evidence="2 3" key="2">
    <citation type="submission" date="2018-12" db="EMBL/GenBank/DDBJ databases">
        <title>Rhizobacter gummiphilus sp. nov., a rubber-degrading bacterium isolated from the soil of a botanical garden in Japan.</title>
        <authorList>
            <person name="Shunsuke S.S."/>
        </authorList>
    </citation>
    <scope>NUCLEOTIDE SEQUENCE [LARGE SCALE GENOMIC DNA]</scope>
    <source>
        <strain evidence="2 3">S-16</strain>
    </source>
</reference>
<comment type="caution">
    <text evidence="2">The sequence shown here is derived from an EMBL/GenBank/DDBJ whole genome shotgun (WGS) entry which is preliminary data.</text>
</comment>
<dbReference type="InterPro" id="IPR011777">
    <property type="entry name" value="Geranylgeranyl_Rdtase_fam"/>
</dbReference>
<evidence type="ECO:0000313" key="2">
    <source>
        <dbReference type="EMBL" id="RQP24558.1"/>
    </source>
</evidence>
<dbReference type="SUPFAM" id="SSF51905">
    <property type="entry name" value="FAD/NAD(P)-binding domain"/>
    <property type="match status" value="1"/>
</dbReference>
<gene>
    <name evidence="2" type="ORF">DZC73_14855</name>
</gene>
<dbReference type="PRINTS" id="PR00411">
    <property type="entry name" value="PNDRDTASEI"/>
</dbReference>
<dbReference type="PANTHER" id="PTHR42685:SF22">
    <property type="entry name" value="CONDITIONED MEDIUM FACTOR RECEPTOR 1"/>
    <property type="match status" value="1"/>
</dbReference>
<dbReference type="Proteomes" id="UP000267464">
    <property type="component" value="Unassembled WGS sequence"/>
</dbReference>
<dbReference type="GO" id="GO:0016628">
    <property type="term" value="F:oxidoreductase activity, acting on the CH-CH group of donors, NAD or NADP as acceptor"/>
    <property type="evidence" value="ECO:0007669"/>
    <property type="project" value="InterPro"/>
</dbReference>
<proteinExistence type="predicted"/>
<dbReference type="EMBL" id="QUSW01000003">
    <property type="protein sequence ID" value="RQP24558.1"/>
    <property type="molecule type" value="Genomic_DNA"/>
</dbReference>
<protein>
    <submittedName>
        <fullName evidence="2">Geranylgeranyl reductase family protein</fullName>
    </submittedName>
</protein>
<accession>A0A3N7HQN8</accession>
<dbReference type="InterPro" id="IPR036188">
    <property type="entry name" value="FAD/NAD-bd_sf"/>
</dbReference>
<dbReference type="PANTHER" id="PTHR42685">
    <property type="entry name" value="GERANYLGERANYL DIPHOSPHATE REDUCTASE"/>
    <property type="match status" value="1"/>
</dbReference>
<evidence type="ECO:0000313" key="3">
    <source>
        <dbReference type="Proteomes" id="UP000267464"/>
    </source>
</evidence>
<keyword evidence="3" id="KW-1185">Reference proteome</keyword>
<dbReference type="InterPro" id="IPR002938">
    <property type="entry name" value="FAD-bd"/>
</dbReference>
<dbReference type="Pfam" id="PF01494">
    <property type="entry name" value="FAD_binding_3"/>
    <property type="match status" value="1"/>
</dbReference>
<organism evidence="2 3">
    <name type="scientific">Piscinibacter terrae</name>
    <dbReference type="NCBI Taxonomy" id="2496871"/>
    <lineage>
        <taxon>Bacteria</taxon>
        <taxon>Pseudomonadati</taxon>
        <taxon>Pseudomonadota</taxon>
        <taxon>Betaproteobacteria</taxon>
        <taxon>Burkholderiales</taxon>
        <taxon>Sphaerotilaceae</taxon>
        <taxon>Piscinibacter</taxon>
    </lineage>
</organism>
<reference evidence="2 3" key="1">
    <citation type="submission" date="2018-08" db="EMBL/GenBank/DDBJ databases">
        <authorList>
            <person name="Khan S.A."/>
            <person name="Jeon C.O."/>
            <person name="Chun B.H."/>
            <person name="Jeong S.E."/>
        </authorList>
    </citation>
    <scope>NUCLEOTIDE SEQUENCE [LARGE SCALE GENOMIC DNA]</scope>
    <source>
        <strain evidence="2 3">S-16</strain>
    </source>
</reference>
<dbReference type="NCBIfam" id="TIGR02032">
    <property type="entry name" value="GG-red-SF"/>
    <property type="match status" value="1"/>
</dbReference>
<dbReference type="InterPro" id="IPR050407">
    <property type="entry name" value="Geranylgeranyl_reductase"/>
</dbReference>
<dbReference type="OrthoDB" id="9795712at2"/>
<dbReference type="AlphaFoldDB" id="A0A3N7HQN8"/>
<sequence length="418" mass="44737">MTAVPASYNLPPDQLPASCDVLVIGAGPAGTAAATTLARAGFDVVLVDQHSFPRDKICGDGLIPDAHKALQKLGALDEVMAVAQPAAHIGCIGPRGGRIDVPGTLAVLPRKELDFILLKNAVKHGVRMFAPVRFAAPIEEGGRVLGAQLKAGDSTHELRAGWTILATGAVPQALIAAGMSRRQTPSGVALRGYVKNDKMVGRIDKLEIIWHRAVSPGYGWIFPCRDGIFNIGVGIADSHGEARNGKLAKKEANLREIFDDFTRVYAPAKELVDGGEWTSPLKGAPLRCTLEGAQYSRPGLIVTGEAAGSTYSFSGEGIGKAMETGILAAEAVLAGRESTLDDATVRQRYEAGLLALKPRFDLYQRANKVNRHPWLADLLIWRAKKSERLLRRMSGVLNETSNPGNLVSMKGIVRLFTE</sequence>
<dbReference type="RefSeq" id="WP_124541095.1">
    <property type="nucleotide sequence ID" value="NZ_QUSW01000003.1"/>
</dbReference>
<dbReference type="Gene3D" id="3.50.50.60">
    <property type="entry name" value="FAD/NAD(P)-binding domain"/>
    <property type="match status" value="1"/>
</dbReference>
<evidence type="ECO:0000259" key="1">
    <source>
        <dbReference type="Pfam" id="PF01494"/>
    </source>
</evidence>